<evidence type="ECO:0000313" key="2">
    <source>
        <dbReference type="EMBL" id="WMT14001.1"/>
    </source>
</evidence>
<evidence type="ECO:0000313" key="1">
    <source>
        <dbReference type="EMBL" id="MDQ9127746.1"/>
    </source>
</evidence>
<protein>
    <submittedName>
        <fullName evidence="1">Uncharacterized protein</fullName>
    </submittedName>
</protein>
<proteinExistence type="predicted"/>
<dbReference type="Proteomes" id="UP001224622">
    <property type="component" value="Unassembled WGS sequence"/>
</dbReference>
<accession>A0AAJ1YBZ5</accession>
<dbReference type="AlphaFoldDB" id="A0AAJ1YBZ5"/>
<evidence type="ECO:0000313" key="3">
    <source>
        <dbReference type="Proteomes" id="UP001224622"/>
    </source>
</evidence>
<reference evidence="1" key="2">
    <citation type="submission" date="2023-08" db="EMBL/GenBank/DDBJ databases">
        <title>The Comparative Genomic Analysis of Yersiniaceae from Polar Regions.</title>
        <authorList>
            <person name="Goncharov A."/>
            <person name="Aslanov B."/>
            <person name="Kolodzhieva V."/>
            <person name="Azarov D."/>
            <person name="Mochov A."/>
            <person name="Lebedeva E."/>
        </authorList>
    </citation>
    <scope>NUCLEOTIDE SEQUENCE</scope>
    <source>
        <strain evidence="1">Vf</strain>
    </source>
</reference>
<name>A0AAJ1YBZ5_SERFO</name>
<gene>
    <name evidence="1" type="ORF">RDT67_15080</name>
    <name evidence="2" type="ORF">RFB13_22810</name>
</gene>
<dbReference type="EMBL" id="JAVIGA010000015">
    <property type="protein sequence ID" value="MDQ9127746.1"/>
    <property type="molecule type" value="Genomic_DNA"/>
</dbReference>
<keyword evidence="4" id="KW-1185">Reference proteome</keyword>
<evidence type="ECO:0000313" key="4">
    <source>
        <dbReference type="Proteomes" id="UP001235341"/>
    </source>
</evidence>
<dbReference type="EMBL" id="CP133586">
    <property type="protein sequence ID" value="WMT14001.1"/>
    <property type="molecule type" value="Genomic_DNA"/>
</dbReference>
<dbReference type="RefSeq" id="WP_255518680.1">
    <property type="nucleotide sequence ID" value="NZ_CAMKUK010000006.1"/>
</dbReference>
<reference evidence="2 4" key="1">
    <citation type="submission" date="2023-08" db="EMBL/GenBank/DDBJ databases">
        <title>Complete Genome and Methylome dissection of Serratia fonticola NEB369.</title>
        <authorList>
            <person name="Fomenkov A."/>
            <person name="Roberts R.D."/>
        </authorList>
    </citation>
    <scope>NUCLEOTIDE SEQUENCE [LARGE SCALE GENOMIC DNA]</scope>
    <source>
        <strain evidence="2 4">NEB369</strain>
    </source>
</reference>
<organism evidence="1 3">
    <name type="scientific">Serratia fonticola</name>
    <dbReference type="NCBI Taxonomy" id="47917"/>
    <lineage>
        <taxon>Bacteria</taxon>
        <taxon>Pseudomonadati</taxon>
        <taxon>Pseudomonadota</taxon>
        <taxon>Gammaproteobacteria</taxon>
        <taxon>Enterobacterales</taxon>
        <taxon>Yersiniaceae</taxon>
        <taxon>Serratia</taxon>
    </lineage>
</organism>
<dbReference type="Proteomes" id="UP001235341">
    <property type="component" value="Chromosome"/>
</dbReference>
<sequence length="40" mass="4273">MKGRSLIILLIVLGSVFGVSKGGWSVSGNQLIFNVVLQNK</sequence>